<protein>
    <submittedName>
        <fullName evidence="2">Uncharacterized protein</fullName>
    </submittedName>
</protein>
<accession>A0AAE0E1R1</accession>
<proteinExistence type="predicted"/>
<dbReference type="Proteomes" id="UP001281410">
    <property type="component" value="Unassembled WGS sequence"/>
</dbReference>
<gene>
    <name evidence="2" type="ORF">Dsin_024139</name>
</gene>
<comment type="caution">
    <text evidence="2">The sequence shown here is derived from an EMBL/GenBank/DDBJ whole genome shotgun (WGS) entry which is preliminary data.</text>
</comment>
<evidence type="ECO:0000313" key="3">
    <source>
        <dbReference type="Proteomes" id="UP001281410"/>
    </source>
</evidence>
<dbReference type="EMBL" id="JANJYJ010000007">
    <property type="protein sequence ID" value="KAK3200724.1"/>
    <property type="molecule type" value="Genomic_DNA"/>
</dbReference>
<keyword evidence="3" id="KW-1185">Reference proteome</keyword>
<dbReference type="AlphaFoldDB" id="A0AAE0E1R1"/>
<feature type="region of interest" description="Disordered" evidence="1">
    <location>
        <begin position="1"/>
        <end position="38"/>
    </location>
</feature>
<name>A0AAE0E1R1_9ROSI</name>
<evidence type="ECO:0000256" key="1">
    <source>
        <dbReference type="SAM" id="MobiDB-lite"/>
    </source>
</evidence>
<evidence type="ECO:0000313" key="2">
    <source>
        <dbReference type="EMBL" id="KAK3200724.1"/>
    </source>
</evidence>
<sequence length="73" mass="8255">MGDNLFEGLPPPSSSSSFSQQKNHEEEEHKPASINKKREASQFQFQLQFLSLKAPSRSLKPTQNQKPLCLKKA</sequence>
<reference evidence="2" key="1">
    <citation type="journal article" date="2023" name="Plant J.">
        <title>Genome sequences and population genomics provide insights into the demographic history, inbreeding, and mutation load of two 'living fossil' tree species of Dipteronia.</title>
        <authorList>
            <person name="Feng Y."/>
            <person name="Comes H.P."/>
            <person name="Chen J."/>
            <person name="Zhu S."/>
            <person name="Lu R."/>
            <person name="Zhang X."/>
            <person name="Li P."/>
            <person name="Qiu J."/>
            <person name="Olsen K.M."/>
            <person name="Qiu Y."/>
        </authorList>
    </citation>
    <scope>NUCLEOTIDE SEQUENCE</scope>
    <source>
        <strain evidence="2">NBL</strain>
    </source>
</reference>
<feature type="compositionally biased region" description="Basic and acidic residues" evidence="1">
    <location>
        <begin position="22"/>
        <end position="38"/>
    </location>
</feature>
<organism evidence="2 3">
    <name type="scientific">Dipteronia sinensis</name>
    <dbReference type="NCBI Taxonomy" id="43782"/>
    <lineage>
        <taxon>Eukaryota</taxon>
        <taxon>Viridiplantae</taxon>
        <taxon>Streptophyta</taxon>
        <taxon>Embryophyta</taxon>
        <taxon>Tracheophyta</taxon>
        <taxon>Spermatophyta</taxon>
        <taxon>Magnoliopsida</taxon>
        <taxon>eudicotyledons</taxon>
        <taxon>Gunneridae</taxon>
        <taxon>Pentapetalae</taxon>
        <taxon>rosids</taxon>
        <taxon>malvids</taxon>
        <taxon>Sapindales</taxon>
        <taxon>Sapindaceae</taxon>
        <taxon>Hippocastanoideae</taxon>
        <taxon>Acereae</taxon>
        <taxon>Dipteronia</taxon>
    </lineage>
</organism>